<dbReference type="GO" id="GO:0003676">
    <property type="term" value="F:nucleic acid binding"/>
    <property type="evidence" value="ECO:0007669"/>
    <property type="project" value="InterPro"/>
</dbReference>
<gene>
    <name evidence="1" type="primary">Dper\GL15995</name>
    <name evidence="1" type="ORF">Dper_GL15995</name>
</gene>
<keyword evidence="2" id="KW-1185">Reference proteome</keyword>
<dbReference type="SUPFAM" id="SSF53098">
    <property type="entry name" value="Ribonuclease H-like"/>
    <property type="match status" value="1"/>
</dbReference>
<dbReference type="EMBL" id="CH479232">
    <property type="protein sequence ID" value="EDW36613.1"/>
    <property type="molecule type" value="Genomic_DNA"/>
</dbReference>
<dbReference type="PANTHER" id="PTHR38681">
    <property type="entry name" value="RETROVIRUS-RELATED POL POLYPROTEIN FROM TRANSPOSON 412-LIKE PROTEIN-RELATED"/>
    <property type="match status" value="1"/>
</dbReference>
<name>B4H9V6_DROPE</name>
<protein>
    <submittedName>
        <fullName evidence="1">GL15995</fullName>
    </submittedName>
</protein>
<reference evidence="1 2" key="1">
    <citation type="journal article" date="2007" name="Nature">
        <title>Evolution of genes and genomes on the Drosophila phylogeny.</title>
        <authorList>
            <consortium name="Drosophila 12 Genomes Consortium"/>
            <person name="Clark A.G."/>
            <person name="Eisen M.B."/>
            <person name="Smith D.R."/>
            <person name="Bergman C.M."/>
            <person name="Oliver B."/>
            <person name="Markow T.A."/>
            <person name="Kaufman T.C."/>
            <person name="Kellis M."/>
            <person name="Gelbart W."/>
            <person name="Iyer V.N."/>
            <person name="Pollard D.A."/>
            <person name="Sackton T.B."/>
            <person name="Larracuente A.M."/>
            <person name="Singh N.D."/>
            <person name="Abad J.P."/>
            <person name="Abt D.N."/>
            <person name="Adryan B."/>
            <person name="Aguade M."/>
            <person name="Akashi H."/>
            <person name="Anderson W.W."/>
            <person name="Aquadro C.F."/>
            <person name="Ardell D.H."/>
            <person name="Arguello R."/>
            <person name="Artieri C.G."/>
            <person name="Barbash D.A."/>
            <person name="Barker D."/>
            <person name="Barsanti P."/>
            <person name="Batterham P."/>
            <person name="Batzoglou S."/>
            <person name="Begun D."/>
            <person name="Bhutkar A."/>
            <person name="Blanco E."/>
            <person name="Bosak S.A."/>
            <person name="Bradley R.K."/>
            <person name="Brand A.D."/>
            <person name="Brent M.R."/>
            <person name="Brooks A.N."/>
            <person name="Brown R.H."/>
            <person name="Butlin R.K."/>
            <person name="Caggese C."/>
            <person name="Calvi B.R."/>
            <person name="Bernardo de Carvalho A."/>
            <person name="Caspi A."/>
            <person name="Castrezana S."/>
            <person name="Celniker S.E."/>
            <person name="Chang J.L."/>
            <person name="Chapple C."/>
            <person name="Chatterji S."/>
            <person name="Chinwalla A."/>
            <person name="Civetta A."/>
            <person name="Clifton S.W."/>
            <person name="Comeron J.M."/>
            <person name="Costello J.C."/>
            <person name="Coyne J.A."/>
            <person name="Daub J."/>
            <person name="David R.G."/>
            <person name="Delcher A.L."/>
            <person name="Delehaunty K."/>
            <person name="Do C.B."/>
            <person name="Ebling H."/>
            <person name="Edwards K."/>
            <person name="Eickbush T."/>
            <person name="Evans J.D."/>
            <person name="Filipski A."/>
            <person name="Findeiss S."/>
            <person name="Freyhult E."/>
            <person name="Fulton L."/>
            <person name="Fulton R."/>
            <person name="Garcia A.C."/>
            <person name="Gardiner A."/>
            <person name="Garfield D.A."/>
            <person name="Garvin B.E."/>
            <person name="Gibson G."/>
            <person name="Gilbert D."/>
            <person name="Gnerre S."/>
            <person name="Godfrey J."/>
            <person name="Good R."/>
            <person name="Gotea V."/>
            <person name="Gravely B."/>
            <person name="Greenberg A.J."/>
            <person name="Griffiths-Jones S."/>
            <person name="Gross S."/>
            <person name="Guigo R."/>
            <person name="Gustafson E.A."/>
            <person name="Haerty W."/>
            <person name="Hahn M.W."/>
            <person name="Halligan D.L."/>
            <person name="Halpern A.L."/>
            <person name="Halter G.M."/>
            <person name="Han M.V."/>
            <person name="Heger A."/>
            <person name="Hillier L."/>
            <person name="Hinrichs A.S."/>
            <person name="Holmes I."/>
            <person name="Hoskins R.A."/>
            <person name="Hubisz M.J."/>
            <person name="Hultmark D."/>
            <person name="Huntley M.A."/>
            <person name="Jaffe D.B."/>
            <person name="Jagadeeshan S."/>
            <person name="Jeck W.R."/>
            <person name="Johnson J."/>
            <person name="Jones C.D."/>
            <person name="Jordan W.C."/>
            <person name="Karpen G.H."/>
            <person name="Kataoka E."/>
            <person name="Keightley P.D."/>
            <person name="Kheradpour P."/>
            <person name="Kirkness E.F."/>
            <person name="Koerich L.B."/>
            <person name="Kristiansen K."/>
            <person name="Kudrna D."/>
            <person name="Kulathinal R.J."/>
            <person name="Kumar S."/>
            <person name="Kwok R."/>
            <person name="Lander E."/>
            <person name="Langley C.H."/>
            <person name="Lapoint R."/>
            <person name="Lazzaro B.P."/>
            <person name="Lee S.J."/>
            <person name="Levesque L."/>
            <person name="Li R."/>
            <person name="Lin C.F."/>
            <person name="Lin M.F."/>
            <person name="Lindblad-Toh K."/>
            <person name="Llopart A."/>
            <person name="Long M."/>
            <person name="Low L."/>
            <person name="Lozovsky E."/>
            <person name="Lu J."/>
            <person name="Luo M."/>
            <person name="Machado C.A."/>
            <person name="Makalowski W."/>
            <person name="Marzo M."/>
            <person name="Matsuda M."/>
            <person name="Matzkin L."/>
            <person name="McAllister B."/>
            <person name="McBride C.S."/>
            <person name="McKernan B."/>
            <person name="McKernan K."/>
            <person name="Mendez-Lago M."/>
            <person name="Minx P."/>
            <person name="Mollenhauer M.U."/>
            <person name="Montooth K."/>
            <person name="Mount S.M."/>
            <person name="Mu X."/>
            <person name="Myers E."/>
            <person name="Negre B."/>
            <person name="Newfeld S."/>
            <person name="Nielsen R."/>
            <person name="Noor M.A."/>
            <person name="O'Grady P."/>
            <person name="Pachter L."/>
            <person name="Papaceit M."/>
            <person name="Parisi M.J."/>
            <person name="Parisi M."/>
            <person name="Parts L."/>
            <person name="Pedersen J.S."/>
            <person name="Pesole G."/>
            <person name="Phillippy A.M."/>
            <person name="Ponting C.P."/>
            <person name="Pop M."/>
            <person name="Porcelli D."/>
            <person name="Powell J.R."/>
            <person name="Prohaska S."/>
            <person name="Pruitt K."/>
            <person name="Puig M."/>
            <person name="Quesneville H."/>
            <person name="Ram K.R."/>
            <person name="Rand D."/>
            <person name="Rasmussen M.D."/>
            <person name="Reed L.K."/>
            <person name="Reenan R."/>
            <person name="Reily A."/>
            <person name="Remington K.A."/>
            <person name="Rieger T.T."/>
            <person name="Ritchie M.G."/>
            <person name="Robin C."/>
            <person name="Rogers Y.H."/>
            <person name="Rohde C."/>
            <person name="Rozas J."/>
            <person name="Rubenfield M.J."/>
            <person name="Ruiz A."/>
            <person name="Russo S."/>
            <person name="Salzberg S.L."/>
            <person name="Sanchez-Gracia A."/>
            <person name="Saranga D.J."/>
            <person name="Sato H."/>
            <person name="Schaeffer S.W."/>
            <person name="Schatz M.C."/>
            <person name="Schlenke T."/>
            <person name="Schwartz R."/>
            <person name="Segarra C."/>
            <person name="Singh R.S."/>
            <person name="Sirot L."/>
            <person name="Sirota M."/>
            <person name="Sisneros N.B."/>
            <person name="Smith C.D."/>
            <person name="Smith T.F."/>
            <person name="Spieth J."/>
            <person name="Stage D.E."/>
            <person name="Stark A."/>
            <person name="Stephan W."/>
            <person name="Strausberg R.L."/>
            <person name="Strempel S."/>
            <person name="Sturgill D."/>
            <person name="Sutton G."/>
            <person name="Sutton G.G."/>
            <person name="Tao W."/>
            <person name="Teichmann S."/>
            <person name="Tobari Y.N."/>
            <person name="Tomimura Y."/>
            <person name="Tsolas J.M."/>
            <person name="Valente V.L."/>
            <person name="Venter E."/>
            <person name="Venter J.C."/>
            <person name="Vicario S."/>
            <person name="Vieira F.G."/>
            <person name="Vilella A.J."/>
            <person name="Villasante A."/>
            <person name="Walenz B."/>
            <person name="Wang J."/>
            <person name="Wasserman M."/>
            <person name="Watts T."/>
            <person name="Wilson D."/>
            <person name="Wilson R.K."/>
            <person name="Wing R.A."/>
            <person name="Wolfner M.F."/>
            <person name="Wong A."/>
            <person name="Wong G.K."/>
            <person name="Wu C.I."/>
            <person name="Wu G."/>
            <person name="Yamamoto D."/>
            <person name="Yang H.P."/>
            <person name="Yang S.P."/>
            <person name="Yorke J.A."/>
            <person name="Yoshida K."/>
            <person name="Zdobnov E."/>
            <person name="Zhang P."/>
            <person name="Zhang Y."/>
            <person name="Zimin A.V."/>
            <person name="Baldwin J."/>
            <person name="Abdouelleil A."/>
            <person name="Abdulkadir J."/>
            <person name="Abebe A."/>
            <person name="Abera B."/>
            <person name="Abreu J."/>
            <person name="Acer S.C."/>
            <person name="Aftuck L."/>
            <person name="Alexander A."/>
            <person name="An P."/>
            <person name="Anderson E."/>
            <person name="Anderson S."/>
            <person name="Arachi H."/>
            <person name="Azer M."/>
            <person name="Bachantsang P."/>
            <person name="Barry A."/>
            <person name="Bayul T."/>
            <person name="Berlin A."/>
            <person name="Bessette D."/>
            <person name="Bloom T."/>
            <person name="Blye J."/>
            <person name="Boguslavskiy L."/>
            <person name="Bonnet C."/>
            <person name="Boukhgalter B."/>
            <person name="Bourzgui I."/>
            <person name="Brown A."/>
            <person name="Cahill P."/>
            <person name="Channer S."/>
            <person name="Cheshatsang Y."/>
            <person name="Chuda L."/>
            <person name="Citroen M."/>
            <person name="Collymore A."/>
            <person name="Cooke P."/>
            <person name="Costello M."/>
            <person name="D'Aco K."/>
            <person name="Daza R."/>
            <person name="De Haan G."/>
            <person name="DeGray S."/>
            <person name="DeMaso C."/>
            <person name="Dhargay N."/>
            <person name="Dooley K."/>
            <person name="Dooley E."/>
            <person name="Doricent M."/>
            <person name="Dorje P."/>
            <person name="Dorjee K."/>
            <person name="Dupes A."/>
            <person name="Elong R."/>
            <person name="Falk J."/>
            <person name="Farina A."/>
            <person name="Faro S."/>
            <person name="Ferguson D."/>
            <person name="Fisher S."/>
            <person name="Foley C.D."/>
            <person name="Franke A."/>
            <person name="Friedrich D."/>
            <person name="Gadbois L."/>
            <person name="Gearin G."/>
            <person name="Gearin C.R."/>
            <person name="Giannoukos G."/>
            <person name="Goode T."/>
            <person name="Graham J."/>
            <person name="Grandbois E."/>
            <person name="Grewal S."/>
            <person name="Gyaltsen K."/>
            <person name="Hafez N."/>
            <person name="Hagos B."/>
            <person name="Hall J."/>
            <person name="Henson C."/>
            <person name="Hollinger A."/>
            <person name="Honan T."/>
            <person name="Huard M.D."/>
            <person name="Hughes L."/>
            <person name="Hurhula B."/>
            <person name="Husby M.E."/>
            <person name="Kamat A."/>
            <person name="Kanga B."/>
            <person name="Kashin S."/>
            <person name="Khazanovich D."/>
            <person name="Kisner P."/>
            <person name="Lance K."/>
            <person name="Lara M."/>
            <person name="Lee W."/>
            <person name="Lennon N."/>
            <person name="Letendre F."/>
            <person name="LeVine R."/>
            <person name="Lipovsky A."/>
            <person name="Liu X."/>
            <person name="Liu J."/>
            <person name="Liu S."/>
            <person name="Lokyitsang T."/>
            <person name="Lokyitsang Y."/>
            <person name="Lubonja R."/>
            <person name="Lui A."/>
            <person name="MacDonald P."/>
            <person name="Magnisalis V."/>
            <person name="Maru K."/>
            <person name="Matthews C."/>
            <person name="McCusker W."/>
            <person name="McDonough S."/>
            <person name="Mehta T."/>
            <person name="Meldrim J."/>
            <person name="Meneus L."/>
            <person name="Mihai O."/>
            <person name="Mihalev A."/>
            <person name="Mihova T."/>
            <person name="Mittelman R."/>
            <person name="Mlenga V."/>
            <person name="Montmayeur A."/>
            <person name="Mulrain L."/>
            <person name="Navidi A."/>
            <person name="Naylor J."/>
            <person name="Negash T."/>
            <person name="Nguyen T."/>
            <person name="Nguyen N."/>
            <person name="Nicol R."/>
            <person name="Norbu C."/>
            <person name="Norbu N."/>
            <person name="Novod N."/>
            <person name="O'Neill B."/>
            <person name="Osman S."/>
            <person name="Markiewicz E."/>
            <person name="Oyono O.L."/>
            <person name="Patti C."/>
            <person name="Phunkhang P."/>
            <person name="Pierre F."/>
            <person name="Priest M."/>
            <person name="Raghuraman S."/>
            <person name="Rege F."/>
            <person name="Reyes R."/>
            <person name="Rise C."/>
            <person name="Rogov P."/>
            <person name="Ross K."/>
            <person name="Ryan E."/>
            <person name="Settipalli S."/>
            <person name="Shea T."/>
            <person name="Sherpa N."/>
            <person name="Shi L."/>
            <person name="Shih D."/>
            <person name="Sparrow T."/>
            <person name="Spaulding J."/>
            <person name="Stalker J."/>
            <person name="Stange-Thomann N."/>
            <person name="Stavropoulos S."/>
            <person name="Stone C."/>
            <person name="Strader C."/>
            <person name="Tesfaye S."/>
            <person name="Thomson T."/>
            <person name="Thoulutsang Y."/>
            <person name="Thoulutsang D."/>
            <person name="Topham K."/>
            <person name="Topping I."/>
            <person name="Tsamla T."/>
            <person name="Vassiliev H."/>
            <person name="Vo A."/>
            <person name="Wangchuk T."/>
            <person name="Wangdi T."/>
            <person name="Weiand M."/>
            <person name="Wilkinson J."/>
            <person name="Wilson A."/>
            <person name="Yadav S."/>
            <person name="Young G."/>
            <person name="Yu Q."/>
            <person name="Zembek L."/>
            <person name="Zhong D."/>
            <person name="Zimmer A."/>
            <person name="Zwirko Z."/>
            <person name="Jaffe D.B."/>
            <person name="Alvarez P."/>
            <person name="Brockman W."/>
            <person name="Butler J."/>
            <person name="Chin C."/>
            <person name="Gnerre S."/>
            <person name="Grabherr M."/>
            <person name="Kleber M."/>
            <person name="Mauceli E."/>
            <person name="MacCallum I."/>
        </authorList>
    </citation>
    <scope>NUCLEOTIDE SEQUENCE [LARGE SCALE GENOMIC DNA]</scope>
    <source>
        <strain evidence="2">MSH-3 / Tucson 14011-0111.49</strain>
    </source>
</reference>
<dbReference type="InterPro" id="IPR036397">
    <property type="entry name" value="RNaseH_sf"/>
</dbReference>
<evidence type="ECO:0000313" key="2">
    <source>
        <dbReference type="Proteomes" id="UP000008744"/>
    </source>
</evidence>
<dbReference type="PANTHER" id="PTHR38681:SF1">
    <property type="entry name" value="RETROVIRUS-RELATED POL POLYPROTEIN FROM TRANSPOSON 412-LIKE PROTEIN"/>
    <property type="match status" value="1"/>
</dbReference>
<dbReference type="Gene3D" id="3.30.420.10">
    <property type="entry name" value="Ribonuclease H-like superfamily/Ribonuclease H"/>
    <property type="match status" value="1"/>
</dbReference>
<sequence length="186" mass="20912">MLEARIFVIKTDHKPLIYAFNQKPEKASEGQLRQLGFISQHSTAIVHSLANMLGREHIHTTPNHPQSNGMIEPWHWSMKASLMCQPDVSWIKLLSTVMLGLRTCFKEDIKATVAEMLYGCTLRLPNEYFSEVDVPSKPLDFASQFMRRMQVVMYCGSLDRNPSTTLILESFAGVATPVTIISGLAS</sequence>
<dbReference type="Proteomes" id="UP000008744">
    <property type="component" value="Unassembled WGS sequence"/>
</dbReference>
<evidence type="ECO:0000313" key="1">
    <source>
        <dbReference type="EMBL" id="EDW36613.1"/>
    </source>
</evidence>
<dbReference type="HOGENOM" id="CLU_1455895_0_0_1"/>
<organism evidence="2">
    <name type="scientific">Drosophila persimilis</name>
    <name type="common">Fruit fly</name>
    <dbReference type="NCBI Taxonomy" id="7234"/>
    <lineage>
        <taxon>Eukaryota</taxon>
        <taxon>Metazoa</taxon>
        <taxon>Ecdysozoa</taxon>
        <taxon>Arthropoda</taxon>
        <taxon>Hexapoda</taxon>
        <taxon>Insecta</taxon>
        <taxon>Pterygota</taxon>
        <taxon>Neoptera</taxon>
        <taxon>Endopterygota</taxon>
        <taxon>Diptera</taxon>
        <taxon>Brachycera</taxon>
        <taxon>Muscomorpha</taxon>
        <taxon>Ephydroidea</taxon>
        <taxon>Drosophilidae</taxon>
        <taxon>Drosophila</taxon>
        <taxon>Sophophora</taxon>
    </lineage>
</organism>
<dbReference type="AlphaFoldDB" id="B4H9V6"/>
<accession>B4H9V6</accession>
<dbReference type="InterPro" id="IPR012337">
    <property type="entry name" value="RNaseH-like_sf"/>
</dbReference>
<proteinExistence type="predicted"/>